<comment type="similarity">
    <text evidence="1">Belongs to the 'GDSL' lipolytic enzyme family.</text>
</comment>
<sequence>MKRVNYLIVALSLYVILLLFLSKPCIALEVKIPNSFPAILIFGDSTVDTGNNNFIPTVSKGNYFPYGKDFPGHVATGRFSNGKLMPDMIASKLEIKELVPPFLDPKLSNDDIKTGVSFASAGTGFDNLTTAISKVIPMKKQIDFFKNYTQRLEGIVGMDESKRIVGNALVVISAGTNDLTFNFYDIPIRRLQYNISGYQDFIQSKLQNLIEEIYHLGCRNIVVAGLPPIGCLPIQQTLSFKDPQNRKCVEDQNSDSEAYNQKLSELLKNLEAQLPESTILHVDIYTPLMDMINNPDKYGKPVLSRQTKVVVELDWLKQGLYVMH</sequence>
<feature type="chain" id="PRO_5026797499" evidence="2">
    <location>
        <begin position="28"/>
        <end position="324"/>
    </location>
</feature>
<dbReference type="KEGG" id="cmos:111448639"/>
<dbReference type="InterPro" id="IPR035669">
    <property type="entry name" value="SGNH_plant_lipase-like"/>
</dbReference>
<dbReference type="Gene3D" id="3.40.50.1110">
    <property type="entry name" value="SGNH hydrolase"/>
    <property type="match status" value="1"/>
</dbReference>
<dbReference type="PANTHER" id="PTHR45642:SF30">
    <property type="entry name" value="SGNH HYDROLASE-TYPE ESTERASE DOMAIN-CONTAINING PROTEIN"/>
    <property type="match status" value="1"/>
</dbReference>
<dbReference type="InterPro" id="IPR001087">
    <property type="entry name" value="GDSL"/>
</dbReference>
<keyword evidence="2" id="KW-0732">Signal</keyword>
<dbReference type="AlphaFoldDB" id="A0A6J1FXP2"/>
<evidence type="ECO:0000313" key="4">
    <source>
        <dbReference type="RefSeq" id="XP_022944093.1"/>
    </source>
</evidence>
<dbReference type="GeneID" id="111448639"/>
<dbReference type="PANTHER" id="PTHR45642">
    <property type="entry name" value="GDSL ESTERASE/LIPASE EXL3"/>
    <property type="match status" value="1"/>
</dbReference>
<name>A0A6J1FXP2_CUCMO</name>
<gene>
    <name evidence="4" type="primary">LOC111448639</name>
</gene>
<dbReference type="GO" id="GO:0016788">
    <property type="term" value="F:hydrolase activity, acting on ester bonds"/>
    <property type="evidence" value="ECO:0007669"/>
    <property type="project" value="InterPro"/>
</dbReference>
<dbReference type="Pfam" id="PF00657">
    <property type="entry name" value="Lipase_GDSL"/>
    <property type="match status" value="1"/>
</dbReference>
<protein>
    <submittedName>
        <fullName evidence="4">GDSL esterase/lipase At2g30310-like</fullName>
    </submittedName>
</protein>
<keyword evidence="3" id="KW-1185">Reference proteome</keyword>
<dbReference type="InterPro" id="IPR050592">
    <property type="entry name" value="GDSL_lipolytic_enzyme"/>
</dbReference>
<reference evidence="4" key="1">
    <citation type="submission" date="2025-08" db="UniProtKB">
        <authorList>
            <consortium name="RefSeq"/>
        </authorList>
    </citation>
    <scope>IDENTIFICATION</scope>
    <source>
        <tissue evidence="4">Young leaves</tissue>
    </source>
</reference>
<evidence type="ECO:0000313" key="3">
    <source>
        <dbReference type="Proteomes" id="UP000504609"/>
    </source>
</evidence>
<accession>A0A6J1FXP2</accession>
<dbReference type="RefSeq" id="XP_022944093.1">
    <property type="nucleotide sequence ID" value="XM_023088325.1"/>
</dbReference>
<feature type="signal peptide" evidence="2">
    <location>
        <begin position="1"/>
        <end position="27"/>
    </location>
</feature>
<dbReference type="InterPro" id="IPR036514">
    <property type="entry name" value="SGNH_hydro_sf"/>
</dbReference>
<dbReference type="SUPFAM" id="SSF52266">
    <property type="entry name" value="SGNH hydrolase"/>
    <property type="match status" value="1"/>
</dbReference>
<evidence type="ECO:0000256" key="1">
    <source>
        <dbReference type="ARBA" id="ARBA00008668"/>
    </source>
</evidence>
<evidence type="ECO:0000256" key="2">
    <source>
        <dbReference type="SAM" id="SignalP"/>
    </source>
</evidence>
<proteinExistence type="inferred from homology"/>
<dbReference type="Proteomes" id="UP000504609">
    <property type="component" value="Unplaced"/>
</dbReference>
<organism evidence="3 4">
    <name type="scientific">Cucurbita moschata</name>
    <name type="common">Winter crookneck squash</name>
    <name type="synonym">Cucurbita pepo var. moschata</name>
    <dbReference type="NCBI Taxonomy" id="3662"/>
    <lineage>
        <taxon>Eukaryota</taxon>
        <taxon>Viridiplantae</taxon>
        <taxon>Streptophyta</taxon>
        <taxon>Embryophyta</taxon>
        <taxon>Tracheophyta</taxon>
        <taxon>Spermatophyta</taxon>
        <taxon>Magnoliopsida</taxon>
        <taxon>eudicotyledons</taxon>
        <taxon>Gunneridae</taxon>
        <taxon>Pentapetalae</taxon>
        <taxon>rosids</taxon>
        <taxon>fabids</taxon>
        <taxon>Cucurbitales</taxon>
        <taxon>Cucurbitaceae</taxon>
        <taxon>Cucurbiteae</taxon>
        <taxon>Cucurbita</taxon>
    </lineage>
</organism>
<dbReference type="CDD" id="cd01837">
    <property type="entry name" value="SGNH_plant_lipase_like"/>
    <property type="match status" value="1"/>
</dbReference>